<dbReference type="Gene3D" id="3.40.190.10">
    <property type="entry name" value="Periplasmic binding protein-like II"/>
    <property type="match status" value="1"/>
</dbReference>
<proteinExistence type="predicted"/>
<evidence type="ECO:0000313" key="2">
    <source>
        <dbReference type="Proteomes" id="UP000004642"/>
    </source>
</evidence>
<evidence type="ECO:0000313" key="1">
    <source>
        <dbReference type="EMBL" id="EHC39760.1"/>
    </source>
</evidence>
<dbReference type="Proteomes" id="UP000004642">
    <property type="component" value="Unassembled WGS sequence"/>
</dbReference>
<gene>
    <name evidence="1" type="ORF">LTSEALA_2267</name>
</gene>
<comment type="caution">
    <text evidence="1">The sequence shown here is derived from an EMBL/GenBank/DDBJ whole genome shotgun (WGS) entry which is preliminary data.</text>
</comment>
<dbReference type="PATRIC" id="fig|913241.3.peg.1722"/>
<reference evidence="1 2" key="1">
    <citation type="journal article" date="2011" name="BMC Genomics">
        <title>Genome sequencing reveals diversification of virulence factor content and possible host adaptation in distinct subpopulations of Salmonella enterica.</title>
        <authorList>
            <person name="den Bakker H.C."/>
            <person name="Moreno Switt A.I."/>
            <person name="Govoni G."/>
            <person name="Cummings C.A."/>
            <person name="Ranieri M.L."/>
            <person name="Degoricija L."/>
            <person name="Hoelzer K."/>
            <person name="Rodriguez-Rivera L.D."/>
            <person name="Brown S."/>
            <person name="Bolchacova E."/>
            <person name="Furtado M.R."/>
            <person name="Wiedmann M."/>
        </authorList>
    </citation>
    <scope>NUCLEOTIDE SEQUENCE [LARGE SCALE GENOMIC DNA]</scope>
    <source>
        <strain evidence="1 2">R6-377</strain>
    </source>
</reference>
<sequence length="37" mass="4430">MADLKNGNLDLAFIEEPVYFTFKNKEEPVYFTFKNQK</sequence>
<accession>G5LNN3</accession>
<dbReference type="EMBL" id="AFCJ01000982">
    <property type="protein sequence ID" value="EHC39760.1"/>
    <property type="molecule type" value="Genomic_DNA"/>
</dbReference>
<organism evidence="1 2">
    <name type="scientific">Salmonella enterica subsp. enterica serovar Alachua str. R6-377</name>
    <dbReference type="NCBI Taxonomy" id="913241"/>
    <lineage>
        <taxon>Bacteria</taxon>
        <taxon>Pseudomonadati</taxon>
        <taxon>Pseudomonadota</taxon>
        <taxon>Gammaproteobacteria</taxon>
        <taxon>Enterobacterales</taxon>
        <taxon>Enterobacteriaceae</taxon>
        <taxon>Salmonella</taxon>
    </lineage>
</organism>
<dbReference type="AlphaFoldDB" id="G5LNN3"/>
<name>G5LNN3_SALET</name>
<protein>
    <submittedName>
        <fullName evidence="1">Uncharacterized protein</fullName>
    </submittedName>
</protein>